<evidence type="ECO:0000313" key="2">
    <source>
        <dbReference type="Proteomes" id="UP000831701"/>
    </source>
</evidence>
<dbReference type="Proteomes" id="UP000831701">
    <property type="component" value="Chromosome 15"/>
</dbReference>
<dbReference type="EMBL" id="CM041545">
    <property type="protein sequence ID" value="KAI3361640.1"/>
    <property type="molecule type" value="Genomic_DNA"/>
</dbReference>
<proteinExistence type="predicted"/>
<accession>A0ACB8W0Y8</accession>
<comment type="caution">
    <text evidence="1">The sequence shown here is derived from an EMBL/GenBank/DDBJ whole genome shotgun (WGS) entry which is preliminary data.</text>
</comment>
<name>A0ACB8W0Y8_9TELE</name>
<keyword evidence="2" id="KW-1185">Reference proteome</keyword>
<gene>
    <name evidence="1" type="ORF">L3Q82_002002</name>
</gene>
<evidence type="ECO:0000313" key="1">
    <source>
        <dbReference type="EMBL" id="KAI3361640.1"/>
    </source>
</evidence>
<sequence length="546" mass="61117">MRHLSVRMQQSVAVLVCLVIRCILLYTEAYTAQNQVEATDESSAAVCSIWHVNVDTLPEWILTSVHQAQWTVGKLNCQNCAARLGGFNFINRSECPCGRDATVHLNKSRVDRDHKHYILIVQPRRTRPGRGHGGLSTDGFQDKEQRPELDSLQRSRAVVTSHGGPAEASSSLADSENAQSSSFSPLYCISQRRRCSLEDDAAIGSSCFCPADKSRTGTDESTRSPVTYHARQQLDTDGEGLVNAVACHSFDSGRTRSSLDQRLLQTAEDAESSPETTAVHEEVSDSALFLRGRSISDSVAEQDEAVLPQAYTAFPSLVRLSKREKNHLKSLRRKQRRRERWLQSQLERAKHVSGSPLDSEEEESGGQRGPHLRCVSRPLLQPTQLSALRSRVLRAVSAHDRQEPADKHAVPSLPHPHLTHQPPQSCRKRFRAFWGYQRQAAMAGRRWHFTHGGVMLDALNLTDMRGWLFDIGLVIVYMHSVNWILVFLFLCFLILFLVPLKHSNQSFSNKHCPDHIHDKLLDQGDVMPSKTPPSLRPAGPLTPPPP</sequence>
<protein>
    <submittedName>
        <fullName evidence="1">Uncharacterized protein</fullName>
    </submittedName>
</protein>
<organism evidence="1 2">
    <name type="scientific">Scortum barcoo</name>
    <name type="common">barcoo grunter</name>
    <dbReference type="NCBI Taxonomy" id="214431"/>
    <lineage>
        <taxon>Eukaryota</taxon>
        <taxon>Metazoa</taxon>
        <taxon>Chordata</taxon>
        <taxon>Craniata</taxon>
        <taxon>Vertebrata</taxon>
        <taxon>Euteleostomi</taxon>
        <taxon>Actinopterygii</taxon>
        <taxon>Neopterygii</taxon>
        <taxon>Teleostei</taxon>
        <taxon>Neoteleostei</taxon>
        <taxon>Acanthomorphata</taxon>
        <taxon>Eupercaria</taxon>
        <taxon>Centrarchiformes</taxon>
        <taxon>Terapontoidei</taxon>
        <taxon>Terapontidae</taxon>
        <taxon>Scortum</taxon>
    </lineage>
</organism>
<reference evidence="1" key="1">
    <citation type="submission" date="2022-04" db="EMBL/GenBank/DDBJ databases">
        <title>Jade perch genome.</title>
        <authorList>
            <person name="Chao B."/>
        </authorList>
    </citation>
    <scope>NUCLEOTIDE SEQUENCE</scope>
    <source>
        <strain evidence="1">CB-2022</strain>
    </source>
</reference>